<dbReference type="InterPro" id="IPR036291">
    <property type="entry name" value="NAD(P)-bd_dom_sf"/>
</dbReference>
<evidence type="ECO:0000313" key="4">
    <source>
        <dbReference type="Proteomes" id="UP000596351"/>
    </source>
</evidence>
<dbReference type="Pfam" id="PF02423">
    <property type="entry name" value="OCD_Mu_crystall"/>
    <property type="match status" value="1"/>
</dbReference>
<dbReference type="PANTHER" id="PTHR13812">
    <property type="entry name" value="KETIMINE REDUCTASE MU-CRYSTALLIN"/>
    <property type="match status" value="1"/>
</dbReference>
<dbReference type="Gene3D" id="3.40.50.720">
    <property type="entry name" value="NAD(P)-binding Rossmann-like Domain"/>
    <property type="match status" value="1"/>
</dbReference>
<dbReference type="InterPro" id="IPR003462">
    <property type="entry name" value="ODC_Mu_crystall"/>
</dbReference>
<protein>
    <submittedName>
        <fullName evidence="3">Ornithine cyclodeaminase</fullName>
    </submittedName>
</protein>
<evidence type="ECO:0000256" key="2">
    <source>
        <dbReference type="ARBA" id="ARBA00023027"/>
    </source>
</evidence>
<reference evidence="3 4" key="1">
    <citation type="submission" date="2018-09" db="EMBL/GenBank/DDBJ databases">
        <title>Rhizobium sp. MAE2-X.</title>
        <authorList>
            <person name="Lee Y."/>
            <person name="Jeon C.O."/>
        </authorList>
    </citation>
    <scope>NUCLEOTIDE SEQUENCE [LARGE SCALE GENOMIC DNA]</scope>
    <source>
        <strain evidence="3 4">MAE2-X</strain>
        <plasmid evidence="3 4">p1</plasmid>
    </source>
</reference>
<evidence type="ECO:0000256" key="1">
    <source>
        <dbReference type="ARBA" id="ARBA00008903"/>
    </source>
</evidence>
<sequence>MPANQVVSHLTSNLRFSPHRTEPVVLDETQIAASGAGLSVAEVHAALDQAWTDLQNGRALGHKSVLSLPEDEFWQDAGLETRPVEFAGERLGWKLSCLYGANPNFAGVKVIGANAFNRLLGLRRSRSTYILMEKLTMQPLAIVDATALSAARTGAYASKVLGLCPIETDGITVFLFGAGPIAMAILTSLAERAAPRIARVYLKALRFESATALVASLSATLPFDLVAVEDNRVLSDADFVVTATNSDKPVFEDDELRRDACLLHLGGDEVPVKTLRRVLRQGQVGCDDLETVSRRNSQSLALQFSRTGSSLEALGPHLGILELSKTSDWHLQPGTPLSVTCVGLPVLDLYVVAALFQKYRANFQTA</sequence>
<organism evidence="3 4">
    <name type="scientific">Rhizobium rosettiformans</name>
    <dbReference type="NCBI Taxonomy" id="1368430"/>
    <lineage>
        <taxon>Bacteria</taxon>
        <taxon>Pseudomonadati</taxon>
        <taxon>Pseudomonadota</taxon>
        <taxon>Alphaproteobacteria</taxon>
        <taxon>Hyphomicrobiales</taxon>
        <taxon>Rhizobiaceae</taxon>
        <taxon>Rhizobium/Agrobacterium group</taxon>
        <taxon>Rhizobium</taxon>
    </lineage>
</organism>
<evidence type="ECO:0000313" key="3">
    <source>
        <dbReference type="EMBL" id="QRF54303.1"/>
    </source>
</evidence>
<dbReference type="Gene3D" id="3.30.1780.10">
    <property type="entry name" value="ornithine cyclodeaminase, domain 1"/>
    <property type="match status" value="1"/>
</dbReference>
<comment type="similarity">
    <text evidence="1">Belongs to the ornithine cyclodeaminase/mu-crystallin family.</text>
</comment>
<dbReference type="SUPFAM" id="SSF51735">
    <property type="entry name" value="NAD(P)-binding Rossmann-fold domains"/>
    <property type="match status" value="1"/>
</dbReference>
<dbReference type="PANTHER" id="PTHR13812:SF19">
    <property type="entry name" value="KETIMINE REDUCTASE MU-CRYSTALLIN"/>
    <property type="match status" value="1"/>
</dbReference>
<geneLocation type="plasmid" evidence="3 4">
    <name>p1</name>
</geneLocation>
<dbReference type="EMBL" id="CP032406">
    <property type="protein sequence ID" value="QRF54303.1"/>
    <property type="molecule type" value="Genomic_DNA"/>
</dbReference>
<dbReference type="Proteomes" id="UP000596351">
    <property type="component" value="Plasmid p1"/>
</dbReference>
<keyword evidence="2" id="KW-0520">NAD</keyword>
<dbReference type="InterPro" id="IPR023401">
    <property type="entry name" value="ODC_N"/>
</dbReference>
<accession>A0ABX7F402</accession>
<keyword evidence="4" id="KW-1185">Reference proteome</keyword>
<name>A0ABX7F402_9HYPH</name>
<gene>
    <name evidence="3" type="ORF">D4A92_22520</name>
</gene>
<proteinExistence type="inferred from homology"/>
<keyword evidence="3" id="KW-0614">Plasmid</keyword>